<proteinExistence type="predicted"/>
<comment type="caution">
    <text evidence="3">The sequence shown here is derived from an EMBL/GenBank/DDBJ whole genome shotgun (WGS) entry which is preliminary data.</text>
</comment>
<reference evidence="3" key="1">
    <citation type="journal article" date="2023" name="Mol. Biol. Evol.">
        <title>Third-Generation Sequencing Reveals the Adaptive Role of the Epigenome in Three Deep-Sea Polychaetes.</title>
        <authorList>
            <person name="Perez M."/>
            <person name="Aroh O."/>
            <person name="Sun Y."/>
            <person name="Lan Y."/>
            <person name="Juniper S.K."/>
            <person name="Young C.R."/>
            <person name="Angers B."/>
            <person name="Qian P.Y."/>
        </authorList>
    </citation>
    <scope>NUCLEOTIDE SEQUENCE</scope>
    <source>
        <strain evidence="3">R07B-5</strain>
    </source>
</reference>
<dbReference type="InterPro" id="IPR042350">
    <property type="entry name" value="ATRAID"/>
</dbReference>
<feature type="signal peptide" evidence="1">
    <location>
        <begin position="1"/>
        <end position="24"/>
    </location>
</feature>
<feature type="domain" description="EGF-like" evidence="2">
    <location>
        <begin position="192"/>
        <end position="203"/>
    </location>
</feature>
<dbReference type="PANTHER" id="PTHR15926">
    <property type="entry name" value="ALL-TRANS RETINOIC ACID-INDUCED DIFFERENTIATION FACTOR"/>
    <property type="match status" value="1"/>
</dbReference>
<accession>A0AAD9UEI1</accession>
<keyword evidence="4" id="KW-1185">Reference proteome</keyword>
<feature type="chain" id="PRO_5042151144" description="EGF-like domain-containing protein" evidence="1">
    <location>
        <begin position="25"/>
        <end position="214"/>
    </location>
</feature>
<sequence length="214" mass="23539">MRSLGNYCSGVWCFINVILLTAASHEIDVCRPSSCNDHKDVDTFTDLCHQHKGEVSGRCCIRQNSVTSEDKQQIVGIDLRSCDGHTLDALESTQSIASDSPGHIKSHIEILMLDGDILKTCNDALFEGMTQLNFLSLPAKCGCPGGTDAWESSEIQHSIETCRNKTDICVTQNVTCPKHSHCIVHSPGVTWCVCNKGHYGYKCLSRVSLNLSFF</sequence>
<evidence type="ECO:0000256" key="1">
    <source>
        <dbReference type="SAM" id="SignalP"/>
    </source>
</evidence>
<protein>
    <recommendedName>
        <fullName evidence="2">EGF-like domain-containing protein</fullName>
    </recommendedName>
</protein>
<dbReference type="InterPro" id="IPR000742">
    <property type="entry name" value="EGF"/>
</dbReference>
<dbReference type="EMBL" id="JAODUO010000203">
    <property type="protein sequence ID" value="KAK2186350.1"/>
    <property type="molecule type" value="Genomic_DNA"/>
</dbReference>
<dbReference type="Proteomes" id="UP001209878">
    <property type="component" value="Unassembled WGS sequence"/>
</dbReference>
<keyword evidence="1" id="KW-0732">Signal</keyword>
<evidence type="ECO:0000313" key="3">
    <source>
        <dbReference type="EMBL" id="KAK2186350.1"/>
    </source>
</evidence>
<dbReference type="PROSITE" id="PS00022">
    <property type="entry name" value="EGF_1"/>
    <property type="match status" value="1"/>
</dbReference>
<dbReference type="PANTHER" id="PTHR15926:SF1">
    <property type="entry name" value="ALL-TRANS RETINOIC ACID-INDUCED DIFFERENTIATION FACTOR"/>
    <property type="match status" value="1"/>
</dbReference>
<evidence type="ECO:0000259" key="2">
    <source>
        <dbReference type="PROSITE" id="PS00022"/>
    </source>
</evidence>
<organism evidence="3 4">
    <name type="scientific">Ridgeia piscesae</name>
    <name type="common">Tubeworm</name>
    <dbReference type="NCBI Taxonomy" id="27915"/>
    <lineage>
        <taxon>Eukaryota</taxon>
        <taxon>Metazoa</taxon>
        <taxon>Spiralia</taxon>
        <taxon>Lophotrochozoa</taxon>
        <taxon>Annelida</taxon>
        <taxon>Polychaeta</taxon>
        <taxon>Sedentaria</taxon>
        <taxon>Canalipalpata</taxon>
        <taxon>Sabellida</taxon>
        <taxon>Siboglinidae</taxon>
        <taxon>Ridgeia</taxon>
    </lineage>
</organism>
<name>A0AAD9UEI1_RIDPI</name>
<dbReference type="AlphaFoldDB" id="A0AAD9UEI1"/>
<evidence type="ECO:0000313" key="4">
    <source>
        <dbReference type="Proteomes" id="UP001209878"/>
    </source>
</evidence>
<gene>
    <name evidence="3" type="ORF">NP493_203g00022</name>
</gene>